<evidence type="ECO:0000313" key="2">
    <source>
        <dbReference type="Proteomes" id="UP000633509"/>
    </source>
</evidence>
<protein>
    <submittedName>
        <fullName evidence="1">Ni,Fe-hydrogenase III small subunit</fullName>
    </submittedName>
</protein>
<evidence type="ECO:0000313" key="1">
    <source>
        <dbReference type="EMBL" id="MBE1587393.1"/>
    </source>
</evidence>
<accession>A0ABR9M3E1</accession>
<proteinExistence type="predicted"/>
<dbReference type="EMBL" id="JADBEK010000001">
    <property type="protein sequence ID" value="MBE1587393.1"/>
    <property type="molecule type" value="Genomic_DNA"/>
</dbReference>
<name>A0ABR9M3E1_9ACTN</name>
<comment type="caution">
    <text evidence="1">The sequence shown here is derived from an EMBL/GenBank/DDBJ whole genome shotgun (WGS) entry which is preliminary data.</text>
</comment>
<dbReference type="Proteomes" id="UP000633509">
    <property type="component" value="Unassembled WGS sequence"/>
</dbReference>
<gene>
    <name evidence="1" type="ORF">H4W80_005651</name>
</gene>
<dbReference type="RefSeq" id="WP_192787790.1">
    <property type="nucleotide sequence ID" value="NZ_JADBEK010000001.1"/>
</dbReference>
<sequence>MLRRVIHVALPAAIIVSLPAWWAHGVLTTQTDEALRPAWARHPDQRIGSLVVNYGGPGVSGVAAFIADPEPLNTVAAYLLDGVIPAADVKCPAAGARKR</sequence>
<keyword evidence="2" id="KW-1185">Reference proteome</keyword>
<organism evidence="1 2">
    <name type="scientific">Nonomuraea angiospora</name>
    <dbReference type="NCBI Taxonomy" id="46172"/>
    <lineage>
        <taxon>Bacteria</taxon>
        <taxon>Bacillati</taxon>
        <taxon>Actinomycetota</taxon>
        <taxon>Actinomycetes</taxon>
        <taxon>Streptosporangiales</taxon>
        <taxon>Streptosporangiaceae</taxon>
        <taxon>Nonomuraea</taxon>
    </lineage>
</organism>
<reference evidence="1 2" key="1">
    <citation type="submission" date="2020-10" db="EMBL/GenBank/DDBJ databases">
        <title>Sequencing the genomes of 1000 actinobacteria strains.</title>
        <authorList>
            <person name="Klenk H.-P."/>
        </authorList>
    </citation>
    <scope>NUCLEOTIDE SEQUENCE [LARGE SCALE GENOMIC DNA]</scope>
    <source>
        <strain evidence="1 2">DSM 43173</strain>
    </source>
</reference>